<feature type="chain" id="PRO_5014143404" description="Secreted protein" evidence="1">
    <location>
        <begin position="35"/>
        <end position="125"/>
    </location>
</feature>
<comment type="caution">
    <text evidence="2">The sequence shown here is derived from an EMBL/GenBank/DDBJ whole genome shotgun (WGS) entry which is preliminary data.</text>
</comment>
<proteinExistence type="predicted"/>
<dbReference type="AlphaFoldDB" id="A0A2I2FZC1"/>
<sequence>MRCVVTITYILVGMHVRTAEVLLLLLSLTIVVRCRGPVDSSMDVRDCFPSCRHRSNPRNPSVYITKLYYVDRWLYKLVTNDSPEASHQTDHTGQAGCINAWHNGVVIEPCPVLSLLPRCMILSIG</sequence>
<dbReference type="Proteomes" id="UP000234275">
    <property type="component" value="Unassembled WGS sequence"/>
</dbReference>
<evidence type="ECO:0000256" key="1">
    <source>
        <dbReference type="SAM" id="SignalP"/>
    </source>
</evidence>
<name>A0A2I2FZC1_9EURO</name>
<dbReference type="RefSeq" id="XP_024701208.1">
    <property type="nucleotide sequence ID" value="XM_024843048.1"/>
</dbReference>
<evidence type="ECO:0000313" key="3">
    <source>
        <dbReference type="Proteomes" id="UP000234275"/>
    </source>
</evidence>
<keyword evidence="1" id="KW-0732">Signal</keyword>
<accession>A0A2I2FZC1</accession>
<dbReference type="GeneID" id="36550747"/>
<reference evidence="2 3" key="1">
    <citation type="submission" date="2016-12" db="EMBL/GenBank/DDBJ databases">
        <title>The genomes of Aspergillus section Nigri reveals drivers in fungal speciation.</title>
        <authorList>
            <consortium name="DOE Joint Genome Institute"/>
            <person name="Vesth T.C."/>
            <person name="Nybo J."/>
            <person name="Theobald S."/>
            <person name="Brandl J."/>
            <person name="Frisvad J.C."/>
            <person name="Nielsen K.F."/>
            <person name="Lyhne E.K."/>
            <person name="Kogle M.E."/>
            <person name="Kuo A."/>
            <person name="Riley R."/>
            <person name="Clum A."/>
            <person name="Nolan M."/>
            <person name="Lipzen A."/>
            <person name="Salamov A."/>
            <person name="Henrissat B."/>
            <person name="Wiebenga A."/>
            <person name="De Vries R.P."/>
            <person name="Grigoriev I.V."/>
            <person name="Mortensen U.H."/>
            <person name="Andersen M.R."/>
            <person name="Baker S.E."/>
        </authorList>
    </citation>
    <scope>NUCLEOTIDE SEQUENCE [LARGE SCALE GENOMIC DNA]</scope>
    <source>
        <strain evidence="2 3">IBT 23096</strain>
    </source>
</reference>
<keyword evidence="3" id="KW-1185">Reference proteome</keyword>
<feature type="signal peptide" evidence="1">
    <location>
        <begin position="1"/>
        <end position="34"/>
    </location>
</feature>
<protein>
    <recommendedName>
        <fullName evidence="4">Secreted protein</fullName>
    </recommendedName>
</protein>
<dbReference type="VEuPathDB" id="FungiDB:P170DRAFT_255532"/>
<dbReference type="EMBL" id="MSFO01000007">
    <property type="protein sequence ID" value="PLB45906.1"/>
    <property type="molecule type" value="Genomic_DNA"/>
</dbReference>
<evidence type="ECO:0008006" key="4">
    <source>
        <dbReference type="Google" id="ProtNLM"/>
    </source>
</evidence>
<organism evidence="2 3">
    <name type="scientific">Aspergillus steynii IBT 23096</name>
    <dbReference type="NCBI Taxonomy" id="1392250"/>
    <lineage>
        <taxon>Eukaryota</taxon>
        <taxon>Fungi</taxon>
        <taxon>Dikarya</taxon>
        <taxon>Ascomycota</taxon>
        <taxon>Pezizomycotina</taxon>
        <taxon>Eurotiomycetes</taxon>
        <taxon>Eurotiomycetidae</taxon>
        <taxon>Eurotiales</taxon>
        <taxon>Aspergillaceae</taxon>
        <taxon>Aspergillus</taxon>
        <taxon>Aspergillus subgen. Circumdati</taxon>
    </lineage>
</organism>
<evidence type="ECO:0000313" key="2">
    <source>
        <dbReference type="EMBL" id="PLB45906.1"/>
    </source>
</evidence>
<gene>
    <name evidence="2" type="ORF">P170DRAFT_255532</name>
</gene>